<dbReference type="Proteomes" id="UP000042997">
    <property type="component" value="Unassembled WGS sequence"/>
</dbReference>
<evidence type="ECO:0000313" key="3">
    <source>
        <dbReference type="EMBL" id="CDZ92441.1"/>
    </source>
</evidence>
<evidence type="ECO:0000259" key="2">
    <source>
        <dbReference type="Pfam" id="PF01494"/>
    </source>
</evidence>
<dbReference type="Pfam" id="PF01494">
    <property type="entry name" value="FAD_binding_3"/>
    <property type="match status" value="1"/>
</dbReference>
<dbReference type="AlphaFoldDB" id="A0A098BXJ0"/>
<keyword evidence="1 3" id="KW-0560">Oxidoreductase</keyword>
<organism evidence="3 4">
    <name type="scientific">Rhodococcus ruber</name>
    <dbReference type="NCBI Taxonomy" id="1830"/>
    <lineage>
        <taxon>Bacteria</taxon>
        <taxon>Bacillati</taxon>
        <taxon>Actinomycetota</taxon>
        <taxon>Actinomycetes</taxon>
        <taxon>Mycobacteriales</taxon>
        <taxon>Nocardiaceae</taxon>
        <taxon>Rhodococcus</taxon>
    </lineage>
</organism>
<dbReference type="NCBIfam" id="NF006002">
    <property type="entry name" value="PRK08132.1"/>
    <property type="match status" value="1"/>
</dbReference>
<dbReference type="Gene3D" id="3.30.70.2450">
    <property type="match status" value="1"/>
</dbReference>
<name>A0A098BXJ0_9NOCA</name>
<dbReference type="PANTHER" id="PTHR43476:SF5">
    <property type="entry name" value="FAD-DEPENDENT MONOOXYGENASE"/>
    <property type="match status" value="1"/>
</dbReference>
<dbReference type="OrthoDB" id="8670884at2"/>
<proteinExistence type="predicted"/>
<dbReference type="eggNOG" id="COG0654">
    <property type="taxonomic scope" value="Bacteria"/>
</dbReference>
<dbReference type="InterPro" id="IPR036188">
    <property type="entry name" value="FAD/NAD-bd_sf"/>
</dbReference>
<gene>
    <name evidence="3" type="ORF">RHRU231_950091</name>
</gene>
<feature type="domain" description="FAD-binding" evidence="2">
    <location>
        <begin position="26"/>
        <end position="367"/>
    </location>
</feature>
<dbReference type="EMBL" id="CCSD01000111">
    <property type="protein sequence ID" value="CDZ92441.1"/>
    <property type="molecule type" value="Genomic_DNA"/>
</dbReference>
<dbReference type="PANTHER" id="PTHR43476">
    <property type="entry name" value="3-(3-HYDROXY-PHENYL)PROPIONATE/3-HYDROXYCINNAMIC ACID HYDROXYLASE"/>
    <property type="match status" value="1"/>
</dbReference>
<dbReference type="GO" id="GO:0071949">
    <property type="term" value="F:FAD binding"/>
    <property type="evidence" value="ECO:0007669"/>
    <property type="project" value="InterPro"/>
</dbReference>
<dbReference type="SUPFAM" id="SSF51905">
    <property type="entry name" value="FAD/NAD(P)-binding domain"/>
    <property type="match status" value="1"/>
</dbReference>
<accession>A0A098BXJ0</accession>
<protein>
    <submittedName>
        <fullName evidence="3">Monooxygenase</fullName>
        <ecNumber evidence="3">1.14.13.20</ecNumber>
    </submittedName>
</protein>
<sequence>MSTYYQPRKYPASDFASMQPDAEALPVVVVGAGPVGMAVALGLAQRGIPVTILEAADQVSFGSRAICISRHSLEAAARLGFGAELEKIVLPWVGGRSFYRDQQVLHFRMPQREFDVRPPMINVSQSEYEQIVVDTIEQNPLITLHWQASIAGILRDDDQVTLEVDTAFGKRHLRAAWVVAADGGRSRMRELAGLRLEGTNYEGRYVIADIHWESELPAERMVWFDPPSNPGSTIIMHKQPKNIWRIDYQLDPSEDAEIETREDAIRARITKHLDWLQNDLPWTLEWHGFYSARALALREFTHDRLLFAGDAAHLVPIFGVRGLNSGMEDAETLAWQLAAVVHGNADRALLQAYSIERHDAWEQNVANAGKSTLIMSPGTHGYRTTRDAVLALAVNRPEFGELINPRQSSATHARLSPLTWPVAEGLTGVLPGDPVEDRRVRVATAGGGTESSLNAVRGTGFAVVGFGLDAAGSAALAAATADLAAALAPESVRAVVVGADGSGADGSGADGSGADGSDDVTVLDAPDLAEALGATPGEAFVIRPDGLLLCRVPVGDLSGVAAALRAGTAPEGPAVPARPAQILTEGEQRRENVWLGLSDALDQVDPSDREGFLVRLALQLGSQAGHREFEEAIAAATDTSPVSARELAPQA</sequence>
<dbReference type="InterPro" id="IPR050631">
    <property type="entry name" value="PheA/TfdB_FAD_monoxygenase"/>
</dbReference>
<dbReference type="InterPro" id="IPR002938">
    <property type="entry name" value="FAD-bd"/>
</dbReference>
<dbReference type="EC" id="1.14.13.20" evidence="3"/>
<dbReference type="GO" id="GO:0018666">
    <property type="term" value="F:2,4-dichlorophenol 6-monooxygenase activity"/>
    <property type="evidence" value="ECO:0007669"/>
    <property type="project" value="UniProtKB-EC"/>
</dbReference>
<dbReference type="RefSeq" id="WP_017681876.1">
    <property type="nucleotide sequence ID" value="NZ_CP194414.1"/>
</dbReference>
<keyword evidence="3" id="KW-0503">Monooxygenase</keyword>
<dbReference type="PRINTS" id="PR00420">
    <property type="entry name" value="RNGMNOXGNASE"/>
</dbReference>
<evidence type="ECO:0000313" key="4">
    <source>
        <dbReference type="Proteomes" id="UP000042997"/>
    </source>
</evidence>
<evidence type="ECO:0000256" key="1">
    <source>
        <dbReference type="ARBA" id="ARBA00023002"/>
    </source>
</evidence>
<reference evidence="3 4" key="1">
    <citation type="journal article" date="2014" name="Genome Announc.">
        <title>Draft Genome Sequence of Propane- and Butane-Oxidizing Actinobacterium Rhodococcus ruber IEGM 231.</title>
        <authorList>
            <person name="Ivshina I.B."/>
            <person name="Kuyukina M.S."/>
            <person name="Krivoruchko A.V."/>
            <person name="Barbe V."/>
            <person name="Fischer C."/>
        </authorList>
    </citation>
    <scope>NUCLEOTIDE SEQUENCE [LARGE SCALE GENOMIC DNA]</scope>
</reference>
<dbReference type="Gene3D" id="3.50.50.60">
    <property type="entry name" value="FAD/NAD(P)-binding domain"/>
    <property type="match status" value="1"/>
</dbReference>